<sequence length="203" mass="21306">MNTQRRTSLGRIILYVLSLGTLVYALGIVVFGVVALATQLAAGTIRPTMYWSEGQMQFTDTGDGTSGILIAGQGGAVVSSITGVSSSTVALYVTATLVTLLAQLALGVLALLLLKRLRSDRPFADSTWRIVAGSSVAVLTFGIVGQLLAWWTRVAVISESGGSNFSTSFVFEPLTVAITLSLALVAVAFRAAERLQYDSDGLV</sequence>
<feature type="transmembrane region" description="Helical" evidence="1">
    <location>
        <begin position="89"/>
        <end position="114"/>
    </location>
</feature>
<accession>A0A6L9Y296</accession>
<proteinExistence type="predicted"/>
<feature type="transmembrane region" description="Helical" evidence="1">
    <location>
        <begin position="126"/>
        <end position="149"/>
    </location>
</feature>
<comment type="caution">
    <text evidence="2">The sequence shown here is derived from an EMBL/GenBank/DDBJ whole genome shotgun (WGS) entry which is preliminary data.</text>
</comment>
<dbReference type="Proteomes" id="UP000474967">
    <property type="component" value="Unassembled WGS sequence"/>
</dbReference>
<keyword evidence="1" id="KW-1133">Transmembrane helix</keyword>
<organism evidence="2 3">
    <name type="scientific">Leifsonia tongyongensis</name>
    <dbReference type="NCBI Taxonomy" id="1268043"/>
    <lineage>
        <taxon>Bacteria</taxon>
        <taxon>Bacillati</taxon>
        <taxon>Actinomycetota</taxon>
        <taxon>Actinomycetes</taxon>
        <taxon>Micrococcales</taxon>
        <taxon>Microbacteriaceae</taxon>
        <taxon>Leifsonia</taxon>
    </lineage>
</organism>
<keyword evidence="1" id="KW-0812">Transmembrane</keyword>
<feature type="transmembrane region" description="Helical" evidence="1">
    <location>
        <begin position="169"/>
        <end position="189"/>
    </location>
</feature>
<evidence type="ECO:0000256" key="1">
    <source>
        <dbReference type="SAM" id="Phobius"/>
    </source>
</evidence>
<feature type="transmembrane region" description="Helical" evidence="1">
    <location>
        <begin position="12"/>
        <end position="42"/>
    </location>
</feature>
<protein>
    <recommendedName>
        <fullName evidence="4">DUF2975 domain-containing protein</fullName>
    </recommendedName>
</protein>
<dbReference type="AlphaFoldDB" id="A0A6L9Y296"/>
<keyword evidence="3" id="KW-1185">Reference proteome</keyword>
<dbReference type="EMBL" id="JAAGWY010000005">
    <property type="protein sequence ID" value="NEN07812.1"/>
    <property type="molecule type" value="Genomic_DNA"/>
</dbReference>
<evidence type="ECO:0000313" key="2">
    <source>
        <dbReference type="EMBL" id="NEN07812.1"/>
    </source>
</evidence>
<keyword evidence="1" id="KW-0472">Membrane</keyword>
<evidence type="ECO:0000313" key="3">
    <source>
        <dbReference type="Proteomes" id="UP000474967"/>
    </source>
</evidence>
<reference evidence="2 3" key="1">
    <citation type="journal article" date="2014" name="J. Microbiol.">
        <title>Diaminobutyricibacter tongyongensis gen. nov., sp. nov. and Homoserinibacter gongjuensis gen. nov., sp. nov. belong to the family Microbacteriaceae.</title>
        <authorList>
            <person name="Kim S.J."/>
            <person name="Ahn J.H."/>
            <person name="Weon H.Y."/>
            <person name="Hamada M."/>
            <person name="Suzuki K."/>
            <person name="Kwon S.W."/>
        </authorList>
    </citation>
    <scope>NUCLEOTIDE SEQUENCE [LARGE SCALE GENOMIC DNA]</scope>
    <source>
        <strain evidence="2 3">NBRC 108724</strain>
    </source>
</reference>
<evidence type="ECO:0008006" key="4">
    <source>
        <dbReference type="Google" id="ProtNLM"/>
    </source>
</evidence>
<dbReference type="RefSeq" id="WP_163291297.1">
    <property type="nucleotide sequence ID" value="NZ_JAAGWY010000005.1"/>
</dbReference>
<gene>
    <name evidence="2" type="ORF">G3T36_18305</name>
</gene>
<name>A0A6L9Y296_9MICO</name>